<protein>
    <recommendedName>
        <fullName evidence="10">C2H2-type domain-containing protein</fullName>
    </recommendedName>
</protein>
<evidence type="ECO:0000256" key="3">
    <source>
        <dbReference type="ARBA" id="ARBA00022737"/>
    </source>
</evidence>
<dbReference type="PANTHER" id="PTHR15065:SF4">
    <property type="entry name" value="LD18634P"/>
    <property type="match status" value="1"/>
</dbReference>
<dbReference type="InterPro" id="IPR036236">
    <property type="entry name" value="Znf_C2H2_sf"/>
</dbReference>
<evidence type="ECO:0000313" key="11">
    <source>
        <dbReference type="EMBL" id="KAK4472287.1"/>
    </source>
</evidence>
<keyword evidence="5" id="KW-0862">Zinc</keyword>
<reference evidence="11" key="1">
    <citation type="submission" date="2022-04" db="EMBL/GenBank/DDBJ databases">
        <authorList>
            <person name="Xu L."/>
            <person name="Lv Z."/>
        </authorList>
    </citation>
    <scope>NUCLEOTIDE SEQUENCE</scope>
    <source>
        <strain evidence="11">LV_2022a</strain>
    </source>
</reference>
<evidence type="ECO:0000256" key="8">
    <source>
        <dbReference type="ARBA" id="ARBA00023242"/>
    </source>
</evidence>
<name>A0AAE2D5U8_SCHME</name>
<keyword evidence="8" id="KW-0539">Nucleus</keyword>
<keyword evidence="2" id="KW-0479">Metal-binding</keyword>
<dbReference type="GO" id="GO:0010564">
    <property type="term" value="P:regulation of cell cycle process"/>
    <property type="evidence" value="ECO:0007669"/>
    <property type="project" value="TreeGrafter"/>
</dbReference>
<dbReference type="GO" id="GO:0017053">
    <property type="term" value="C:transcription repressor complex"/>
    <property type="evidence" value="ECO:0007669"/>
    <property type="project" value="TreeGrafter"/>
</dbReference>
<dbReference type="PROSITE" id="PS50157">
    <property type="entry name" value="ZINC_FINGER_C2H2_2"/>
    <property type="match status" value="3"/>
</dbReference>
<feature type="domain" description="C2H2-type" evidence="10">
    <location>
        <begin position="495"/>
        <end position="522"/>
    </location>
</feature>
<dbReference type="SMART" id="SM00355">
    <property type="entry name" value="ZnF_C2H2"/>
    <property type="match status" value="3"/>
</dbReference>
<accession>A0AAE2D5U8</accession>
<dbReference type="GO" id="GO:0030182">
    <property type="term" value="P:neuron differentiation"/>
    <property type="evidence" value="ECO:0007669"/>
    <property type="project" value="TreeGrafter"/>
</dbReference>
<evidence type="ECO:0000256" key="7">
    <source>
        <dbReference type="ARBA" id="ARBA00023163"/>
    </source>
</evidence>
<evidence type="ECO:0000256" key="9">
    <source>
        <dbReference type="PROSITE-ProRule" id="PRU00042"/>
    </source>
</evidence>
<evidence type="ECO:0000256" key="1">
    <source>
        <dbReference type="ARBA" id="ARBA00004123"/>
    </source>
</evidence>
<dbReference type="Proteomes" id="UP001292079">
    <property type="component" value="Unassembled WGS sequence"/>
</dbReference>
<dbReference type="GO" id="GO:0000978">
    <property type="term" value="F:RNA polymerase II cis-regulatory region sequence-specific DNA binding"/>
    <property type="evidence" value="ECO:0007669"/>
    <property type="project" value="TreeGrafter"/>
</dbReference>
<keyword evidence="12" id="KW-1185">Reference proteome</keyword>
<dbReference type="EMBL" id="JALJAT010000002">
    <property type="protein sequence ID" value="KAK4472287.1"/>
    <property type="molecule type" value="Genomic_DNA"/>
</dbReference>
<dbReference type="SUPFAM" id="SSF57667">
    <property type="entry name" value="beta-beta-alpha zinc fingers"/>
    <property type="match status" value="1"/>
</dbReference>
<keyword evidence="3" id="KW-0677">Repeat</keyword>
<reference evidence="11" key="2">
    <citation type="journal article" date="2023" name="Infect Dis Poverty">
        <title>Chromosome-scale genome of the human blood fluke Schistosoma mekongi and its implications for public health.</title>
        <authorList>
            <person name="Zhou M."/>
            <person name="Xu L."/>
            <person name="Xu D."/>
            <person name="Chen W."/>
            <person name="Khan J."/>
            <person name="Hu Y."/>
            <person name="Huang H."/>
            <person name="Wei H."/>
            <person name="Zhang Y."/>
            <person name="Chusongsang P."/>
            <person name="Tanasarnprasert K."/>
            <person name="Hu X."/>
            <person name="Limpanont Y."/>
            <person name="Lv Z."/>
        </authorList>
    </citation>
    <scope>NUCLEOTIDE SEQUENCE</scope>
    <source>
        <strain evidence="11">LV_2022a</strain>
    </source>
</reference>
<dbReference type="FunFam" id="3.30.160.60:FF:001896">
    <property type="entry name" value="insulinoma-associated protein 1b"/>
    <property type="match status" value="1"/>
</dbReference>
<feature type="domain" description="C2H2-type" evidence="10">
    <location>
        <begin position="259"/>
        <end position="289"/>
    </location>
</feature>
<gene>
    <name evidence="11" type="ORF">MN116_003555</name>
</gene>
<evidence type="ECO:0000313" key="12">
    <source>
        <dbReference type="Proteomes" id="UP001292079"/>
    </source>
</evidence>
<evidence type="ECO:0000259" key="10">
    <source>
        <dbReference type="PROSITE" id="PS50157"/>
    </source>
</evidence>
<evidence type="ECO:0000256" key="5">
    <source>
        <dbReference type="ARBA" id="ARBA00022833"/>
    </source>
</evidence>
<feature type="domain" description="C2H2-type" evidence="10">
    <location>
        <begin position="287"/>
        <end position="314"/>
    </location>
</feature>
<dbReference type="InterPro" id="IPR013087">
    <property type="entry name" value="Znf_C2H2_type"/>
</dbReference>
<dbReference type="GO" id="GO:0001227">
    <property type="term" value="F:DNA-binding transcription repressor activity, RNA polymerase II-specific"/>
    <property type="evidence" value="ECO:0007669"/>
    <property type="project" value="TreeGrafter"/>
</dbReference>
<comment type="caution">
    <text evidence="11">The sequence shown here is derived from an EMBL/GenBank/DDBJ whole genome shotgun (WGS) entry which is preliminary data.</text>
</comment>
<keyword evidence="7" id="KW-0804">Transcription</keyword>
<dbReference type="PANTHER" id="PTHR15065">
    <property type="entry name" value="INSULINOMA-ASSOCIATED 1"/>
    <property type="match status" value="1"/>
</dbReference>
<dbReference type="AlphaFoldDB" id="A0AAE2D5U8"/>
<evidence type="ECO:0000256" key="6">
    <source>
        <dbReference type="ARBA" id="ARBA00023015"/>
    </source>
</evidence>
<dbReference type="PROSITE" id="PS00028">
    <property type="entry name" value="ZINC_FINGER_C2H2_1"/>
    <property type="match status" value="2"/>
</dbReference>
<comment type="subcellular location">
    <subcellularLocation>
        <location evidence="1">Nucleus</location>
    </subcellularLocation>
</comment>
<organism evidence="11 12">
    <name type="scientific">Schistosoma mekongi</name>
    <name type="common">Parasitic worm</name>
    <dbReference type="NCBI Taxonomy" id="38744"/>
    <lineage>
        <taxon>Eukaryota</taxon>
        <taxon>Metazoa</taxon>
        <taxon>Spiralia</taxon>
        <taxon>Lophotrochozoa</taxon>
        <taxon>Platyhelminthes</taxon>
        <taxon>Trematoda</taxon>
        <taxon>Digenea</taxon>
        <taxon>Strigeidida</taxon>
        <taxon>Schistosomatoidea</taxon>
        <taxon>Schistosomatidae</taxon>
        <taxon>Schistosoma</taxon>
    </lineage>
</organism>
<evidence type="ECO:0000256" key="4">
    <source>
        <dbReference type="ARBA" id="ARBA00022771"/>
    </source>
</evidence>
<dbReference type="GO" id="GO:0008270">
    <property type="term" value="F:zinc ion binding"/>
    <property type="evidence" value="ECO:0007669"/>
    <property type="project" value="UniProtKB-KW"/>
</dbReference>
<dbReference type="Pfam" id="PF00096">
    <property type="entry name" value="zf-C2H2"/>
    <property type="match status" value="2"/>
</dbReference>
<dbReference type="Gene3D" id="3.30.160.60">
    <property type="entry name" value="Classic Zinc Finger"/>
    <property type="match status" value="1"/>
</dbReference>
<proteinExistence type="predicted"/>
<dbReference type="InterPro" id="IPR042972">
    <property type="entry name" value="INSM1/2"/>
</dbReference>
<sequence length="529" mass="59900">MSFKPSLKSDYIDGNSNFETQTRIINFFSTYKQLLDRHTRQLVNELHDTKSCMDFSTTDYLTKVNNSNNMIQMINCNSTENRQCTTTSEPNTMFSFKSPTIGSYKNPELRSDLSTCNLMNSTFKYPHFNDFTLRTSDSQCTLNGCIRNYSNSNCLNTKHYSYDNSCSKLLIPEIHGKVYNKCHPLASSSSSVMPSSTKLSTSLLTTLTNTTVTSSSASSSSSPSLSIDSMNPTTNISKHLTVQKILKRLAKLPNNLGPYICRLCNQYFENALKLANHRCPLILHTDYRCPECDKVFSCPANLASHRRWHKPKPNSHYDQITAVDNQPAFSISNNCNYFTERKYYDYNYTKLSTNSKLLNTRIHLSKNNVNSIGFHEKKKIQSNRTVLNSNVTRKPDFTVQAILEGSFHSNDRNQNIIIGMNSNIRMNDDEAVIGFYSLPSVSDIQSTSIKLNLPSCNSVTICTTSNNNVNSNVTTTTSSSMYSAHHYSTNREISFKCNYCNTPLSTRSELETHSIEHIFTKLKSEKGIH</sequence>
<dbReference type="GO" id="GO:0005634">
    <property type="term" value="C:nucleus"/>
    <property type="evidence" value="ECO:0007669"/>
    <property type="project" value="UniProtKB-SubCell"/>
</dbReference>
<evidence type="ECO:0000256" key="2">
    <source>
        <dbReference type="ARBA" id="ARBA00022723"/>
    </source>
</evidence>
<keyword evidence="4 9" id="KW-0863">Zinc-finger</keyword>
<keyword evidence="6" id="KW-0805">Transcription regulation</keyword>